<evidence type="ECO:0000256" key="1">
    <source>
        <dbReference type="SAM" id="MobiDB-lite"/>
    </source>
</evidence>
<gene>
    <name evidence="2" type="ORF">CCMP2556_LOCUS10955</name>
</gene>
<feature type="region of interest" description="Disordered" evidence="1">
    <location>
        <begin position="322"/>
        <end position="354"/>
    </location>
</feature>
<keyword evidence="3" id="KW-1185">Reference proteome</keyword>
<comment type="caution">
    <text evidence="2">The sequence shown here is derived from an EMBL/GenBank/DDBJ whole genome shotgun (WGS) entry which is preliminary data.</text>
</comment>
<dbReference type="EMBL" id="CAXAMN010005169">
    <property type="protein sequence ID" value="CAK9012687.1"/>
    <property type="molecule type" value="Genomic_DNA"/>
</dbReference>
<feature type="compositionally biased region" description="Basic residues" evidence="1">
    <location>
        <begin position="54"/>
        <end position="68"/>
    </location>
</feature>
<proteinExistence type="predicted"/>
<accession>A0ABP0JE63</accession>
<feature type="compositionally biased region" description="Basic and acidic residues" evidence="1">
    <location>
        <begin position="520"/>
        <end position="529"/>
    </location>
</feature>
<evidence type="ECO:0000313" key="3">
    <source>
        <dbReference type="Proteomes" id="UP001642484"/>
    </source>
</evidence>
<feature type="region of interest" description="Disordered" evidence="1">
    <location>
        <begin position="1"/>
        <end position="73"/>
    </location>
</feature>
<name>A0ABP0JE63_9DINO</name>
<protein>
    <submittedName>
        <fullName evidence="2">Uncharacterized protein</fullName>
    </submittedName>
</protein>
<feature type="compositionally biased region" description="Basic and acidic residues" evidence="1">
    <location>
        <begin position="342"/>
        <end position="354"/>
    </location>
</feature>
<sequence>MTTADSADMEVDLALVDADQGSPPKEGASKSKSPSRPCQRGRSKRRGENAAGKAKARAAREKKPKKSGRNVEAGESMTCPVCGVETPKMKNTCYCPDHKRTTDALFRQAKKNPEVKKKVAELARRPDKTVWFKLVEEFKTNCPTPGNNLPRASFDFLVFMQKEKVALTASHTEEREPMTKKQWVQFAQQVMTHDMTETEAIAEWNKMVSNPDEYERASKDRRGQMRIWCPTKESKSLARSREESYELTRQCKQQKFKQADLEELQEDLRNRSGFSSVLSDDWKPYTGGQAAAVGSSLVNASGYTSAGKSQSVVKSLEEVVSSLQDVEPQPALPDPTQPVAEDDPRRNPKVPKTFDPDVWKTLRLPQFSDASAKCAKQLSELEELALTAEDAAAPQVQDHLTKMATIAPQQVKATNVLHLLDSWLTTSMAEWQVVLGSAAAVSLAEEMPTLSSLEPLLELETAGDSKIQAVKTFEQSLSVNGFLKEQTKLMKSLKASVAQAYGKIATTIKTYQKAHKQTLEKKAAAEKKAQKAQAKKKPKSNGDDGTEAASSPSMVGFQNSTPLLAPEFLKGCKAVQGFESADAFRADTGLKWDTPFVVKGIQSPVRERFENPRLRQSAEYFESVLSEKSDSLVRAKCMPDNAGEAQKCLSSLAPAELVVDLGTIQLSDDKVRRSVSGVRLVAQGSKPYIGYDYDDLASFEVAVKGQKQALLFRPCADLSFLVGEDGRLLPAETQLSKLKALTPEQCEQLKPHAMVHTLTVSEALFWPAGWIGVFSAVGKATTFSLALPVLLRAGDASLLWSTSAPRQALLDAWKAAQQQQQAKVEAVDVPKPLPPPQP</sequence>
<organism evidence="2 3">
    <name type="scientific">Durusdinium trenchii</name>
    <dbReference type="NCBI Taxonomy" id="1381693"/>
    <lineage>
        <taxon>Eukaryota</taxon>
        <taxon>Sar</taxon>
        <taxon>Alveolata</taxon>
        <taxon>Dinophyceae</taxon>
        <taxon>Suessiales</taxon>
        <taxon>Symbiodiniaceae</taxon>
        <taxon>Durusdinium</taxon>
    </lineage>
</organism>
<dbReference type="Proteomes" id="UP001642484">
    <property type="component" value="Unassembled WGS sequence"/>
</dbReference>
<evidence type="ECO:0000313" key="2">
    <source>
        <dbReference type="EMBL" id="CAK9012687.1"/>
    </source>
</evidence>
<feature type="region of interest" description="Disordered" evidence="1">
    <location>
        <begin position="520"/>
        <end position="555"/>
    </location>
</feature>
<reference evidence="2 3" key="1">
    <citation type="submission" date="2024-02" db="EMBL/GenBank/DDBJ databases">
        <authorList>
            <person name="Chen Y."/>
            <person name="Shah S."/>
            <person name="Dougan E. K."/>
            <person name="Thang M."/>
            <person name="Chan C."/>
        </authorList>
    </citation>
    <scope>NUCLEOTIDE SEQUENCE [LARGE SCALE GENOMIC DNA]</scope>
</reference>